<evidence type="ECO:0000313" key="1">
    <source>
        <dbReference type="EMBL" id="RWX31807.1"/>
    </source>
</evidence>
<reference evidence="1 2" key="1">
    <citation type="submission" date="2019-01" db="EMBL/GenBank/DDBJ databases">
        <title>RHIZO-ID as a novel technology for direct rhizobia identification.</title>
        <authorList>
            <person name="De Meyer S.E."/>
        </authorList>
    </citation>
    <scope>NUCLEOTIDE SEQUENCE [LARGE SCALE GENOMIC DNA]</scope>
    <source>
        <strain evidence="1 2">WSM448</strain>
    </source>
</reference>
<dbReference type="RefSeq" id="WP_128410571.1">
    <property type="nucleotide sequence ID" value="NZ_SBHX01000028.1"/>
</dbReference>
<dbReference type="EMBL" id="SBHX01000028">
    <property type="protein sequence ID" value="RWX31807.1"/>
    <property type="molecule type" value="Genomic_DNA"/>
</dbReference>
<dbReference type="Proteomes" id="UP000283817">
    <property type="component" value="Unassembled WGS sequence"/>
</dbReference>
<comment type="caution">
    <text evidence="1">The sequence shown here is derived from an EMBL/GenBank/DDBJ whole genome shotgun (WGS) entry which is preliminary data.</text>
</comment>
<accession>A0A444I2X0</accession>
<organism evidence="1 2">
    <name type="scientific">Rhizobium leguminosarum</name>
    <dbReference type="NCBI Taxonomy" id="384"/>
    <lineage>
        <taxon>Bacteria</taxon>
        <taxon>Pseudomonadati</taxon>
        <taxon>Pseudomonadota</taxon>
        <taxon>Alphaproteobacteria</taxon>
        <taxon>Hyphomicrobiales</taxon>
        <taxon>Rhizobiaceae</taxon>
        <taxon>Rhizobium/Agrobacterium group</taxon>
        <taxon>Rhizobium</taxon>
    </lineage>
</organism>
<gene>
    <name evidence="1" type="ORF">EHI47_12195</name>
</gene>
<sequence>MLKEVAAHFAATEAKAARLAERSLHVISENPFLLDGPDIDKALALVIHKIAQQDYPPVTHSEGFGDDGT</sequence>
<name>A0A444I2X0_RHILE</name>
<evidence type="ECO:0000313" key="2">
    <source>
        <dbReference type="Proteomes" id="UP000283817"/>
    </source>
</evidence>
<dbReference type="AlphaFoldDB" id="A0A444I2X0"/>
<protein>
    <submittedName>
        <fullName evidence="1">Uncharacterized protein</fullName>
    </submittedName>
</protein>
<proteinExistence type="predicted"/>